<dbReference type="PANTHER" id="PTHR24567:SF74">
    <property type="entry name" value="HTH-TYPE TRANSCRIPTIONAL REGULATOR ARCR"/>
    <property type="match status" value="1"/>
</dbReference>
<dbReference type="Pfam" id="PF13545">
    <property type="entry name" value="HTH_Crp_2"/>
    <property type="match status" value="1"/>
</dbReference>
<comment type="caution">
    <text evidence="6">The sequence shown here is derived from an EMBL/GenBank/DDBJ whole genome shotgun (WGS) entry which is preliminary data.</text>
</comment>
<organism evidence="6 7">
    <name type="scientific">Saccharothrix yanglingensis</name>
    <dbReference type="NCBI Taxonomy" id="659496"/>
    <lineage>
        <taxon>Bacteria</taxon>
        <taxon>Bacillati</taxon>
        <taxon>Actinomycetota</taxon>
        <taxon>Actinomycetes</taxon>
        <taxon>Pseudonocardiales</taxon>
        <taxon>Pseudonocardiaceae</taxon>
        <taxon>Saccharothrix</taxon>
    </lineage>
</organism>
<sequence>MANPLPRPTGTYLETLPDAARGALLDLGASRLHRRGEALMREGDLSDHVVLIEQGLVKATVTLENGRVALLNIKVGGDLIGEMALITGEPRSATVTACVDSRVRVVSAATFTRFLTDHPAAHFALDRTIVRTMRWGEQRRTDFNGYPASARLARVLVYLADAYGRKSVGGVALELGLTQGEIGSLVGVEEDTARREFRTLRDREAISVGYRSVTIVDRDRLREIGELT</sequence>
<dbReference type="InterPro" id="IPR000595">
    <property type="entry name" value="cNMP-bd_dom"/>
</dbReference>
<dbReference type="PANTHER" id="PTHR24567">
    <property type="entry name" value="CRP FAMILY TRANSCRIPTIONAL REGULATORY PROTEIN"/>
    <property type="match status" value="1"/>
</dbReference>
<name>A0ABU0X8N8_9PSEU</name>
<accession>A0ABU0X8N8</accession>
<dbReference type="PRINTS" id="PR00103">
    <property type="entry name" value="CAMPKINASE"/>
</dbReference>
<proteinExistence type="predicted"/>
<dbReference type="PROSITE" id="PS00889">
    <property type="entry name" value="CNMP_BINDING_2"/>
    <property type="match status" value="1"/>
</dbReference>
<evidence type="ECO:0000313" key="6">
    <source>
        <dbReference type="EMBL" id="MDQ2588496.1"/>
    </source>
</evidence>
<feature type="domain" description="Cyclic nucleotide-binding" evidence="4">
    <location>
        <begin position="12"/>
        <end position="115"/>
    </location>
</feature>
<dbReference type="InterPro" id="IPR018488">
    <property type="entry name" value="cNMP-bd_CS"/>
</dbReference>
<dbReference type="Pfam" id="PF00027">
    <property type="entry name" value="cNMP_binding"/>
    <property type="match status" value="1"/>
</dbReference>
<keyword evidence="2" id="KW-0238">DNA-binding</keyword>
<keyword evidence="7" id="KW-1185">Reference proteome</keyword>
<dbReference type="Proteomes" id="UP001225605">
    <property type="component" value="Unassembled WGS sequence"/>
</dbReference>
<evidence type="ECO:0000256" key="2">
    <source>
        <dbReference type="ARBA" id="ARBA00023125"/>
    </source>
</evidence>
<dbReference type="SUPFAM" id="SSF51206">
    <property type="entry name" value="cAMP-binding domain-like"/>
    <property type="match status" value="1"/>
</dbReference>
<gene>
    <name evidence="6" type="ORF">CKY47_31990</name>
</gene>
<reference evidence="6 7" key="1">
    <citation type="submission" date="2017-06" db="EMBL/GenBank/DDBJ databases">
        <title>Cultured bacterium strain Saccharothrix yanglingensis Hhs.015.</title>
        <authorList>
            <person name="Xia Y."/>
        </authorList>
    </citation>
    <scope>NUCLEOTIDE SEQUENCE [LARGE SCALE GENOMIC DNA]</scope>
    <source>
        <strain evidence="6 7">Hhs.015</strain>
    </source>
</reference>
<dbReference type="EMBL" id="NSDM01000019">
    <property type="protein sequence ID" value="MDQ2588496.1"/>
    <property type="molecule type" value="Genomic_DNA"/>
</dbReference>
<dbReference type="InterPro" id="IPR050397">
    <property type="entry name" value="Env_Response_Regulators"/>
</dbReference>
<keyword evidence="1" id="KW-0805">Transcription regulation</keyword>
<keyword evidence="3" id="KW-0804">Transcription</keyword>
<dbReference type="Gene3D" id="1.10.10.10">
    <property type="entry name" value="Winged helix-like DNA-binding domain superfamily/Winged helix DNA-binding domain"/>
    <property type="match status" value="1"/>
</dbReference>
<dbReference type="InterPro" id="IPR014710">
    <property type="entry name" value="RmlC-like_jellyroll"/>
</dbReference>
<protein>
    <submittedName>
        <fullName evidence="6">Crp/Fnr family transcriptional regulator</fullName>
    </submittedName>
</protein>
<evidence type="ECO:0000259" key="4">
    <source>
        <dbReference type="PROSITE" id="PS50042"/>
    </source>
</evidence>
<dbReference type="InterPro" id="IPR018490">
    <property type="entry name" value="cNMP-bd_dom_sf"/>
</dbReference>
<dbReference type="InterPro" id="IPR012318">
    <property type="entry name" value="HTH_CRP"/>
</dbReference>
<dbReference type="RefSeq" id="WP_306750147.1">
    <property type="nucleotide sequence ID" value="NZ_NSDM01000019.1"/>
</dbReference>
<evidence type="ECO:0000313" key="7">
    <source>
        <dbReference type="Proteomes" id="UP001225605"/>
    </source>
</evidence>
<evidence type="ECO:0000256" key="1">
    <source>
        <dbReference type="ARBA" id="ARBA00023015"/>
    </source>
</evidence>
<dbReference type="InterPro" id="IPR036390">
    <property type="entry name" value="WH_DNA-bd_sf"/>
</dbReference>
<feature type="domain" description="HTH crp-type" evidence="5">
    <location>
        <begin position="146"/>
        <end position="219"/>
    </location>
</feature>
<dbReference type="CDD" id="cd00038">
    <property type="entry name" value="CAP_ED"/>
    <property type="match status" value="1"/>
</dbReference>
<dbReference type="PROSITE" id="PS50042">
    <property type="entry name" value="CNMP_BINDING_3"/>
    <property type="match status" value="1"/>
</dbReference>
<dbReference type="SUPFAM" id="SSF46785">
    <property type="entry name" value="Winged helix' DNA-binding domain"/>
    <property type="match status" value="1"/>
</dbReference>
<evidence type="ECO:0000256" key="3">
    <source>
        <dbReference type="ARBA" id="ARBA00023163"/>
    </source>
</evidence>
<evidence type="ECO:0000259" key="5">
    <source>
        <dbReference type="PROSITE" id="PS51063"/>
    </source>
</evidence>
<dbReference type="SMART" id="SM00100">
    <property type="entry name" value="cNMP"/>
    <property type="match status" value="1"/>
</dbReference>
<dbReference type="PROSITE" id="PS51063">
    <property type="entry name" value="HTH_CRP_2"/>
    <property type="match status" value="1"/>
</dbReference>
<dbReference type="InterPro" id="IPR036388">
    <property type="entry name" value="WH-like_DNA-bd_sf"/>
</dbReference>
<dbReference type="Gene3D" id="2.60.120.10">
    <property type="entry name" value="Jelly Rolls"/>
    <property type="match status" value="1"/>
</dbReference>